<gene>
    <name evidence="4" type="ORF">GCM10023153_31440</name>
</gene>
<proteinExistence type="predicted"/>
<feature type="domain" description="ATPase AAA-type core" evidence="3">
    <location>
        <begin position="460"/>
        <end position="537"/>
    </location>
</feature>
<dbReference type="InterPro" id="IPR041685">
    <property type="entry name" value="AAA_GajA/Old/RecF-like"/>
</dbReference>
<sequence length="609" mass="66862">MSESEWHEGLSLRSWRLRNFKSVANAEVHLAPLTVVVGANSAGKSTLLQSIRVAAQAANSSGDAFPLNGEQIRLGTFEETRFSAAAPDEPIEIGGCFHLGSPEFYASTDSYLPFAASARRRARRRLELADDTRLEWDVTLKGSPKGQSAASNIVGVKVRALVEGMEHASLSATQAKRKRPTHSFGHQVQYEGAVREYDEQVASFIDANILGGFPMSYLFTLPLADMLFQIWFDVRSEAVRANLPKRGTGPHDPRGRELRTATNRERTDPQAAAQRITGALQSIIDEAPDTMLESIHAERLIRAHIRELERSNPTLAQGDWTSSQLVHVYDMVTTALRVGDRSAPRIETPPEILRDAIADARDFLSTRVQHLGPLRMDPAVVYRSSPAVHPGFIGDKGEYTASVLDTNGRQPVHSFPPIPGRSIRPHSLSEAVNAWAAHLGIADAFTTEDRGRLGLQLSVRQPDVDAELDLTSVGTGVSQLLPVLVMCLQAPPGSLLLIEQPELHLNPGVQQRLADFLLAVAGSGRQLIVETHSDYLVTRLRRRTAEDRTGRVQRRVGLVFAERHKGATRYIAVQPELDGSMSNWPEGFFDESAEDSAALLESLLGHLKP</sequence>
<feature type="region of interest" description="Disordered" evidence="1">
    <location>
        <begin position="243"/>
        <end position="271"/>
    </location>
</feature>
<name>A0ABP8K9M8_9MICO</name>
<evidence type="ECO:0000313" key="5">
    <source>
        <dbReference type="Proteomes" id="UP001500390"/>
    </source>
</evidence>
<dbReference type="PANTHER" id="PTHR43581:SF2">
    <property type="entry name" value="EXCINUCLEASE ATPASE SUBUNIT"/>
    <property type="match status" value="1"/>
</dbReference>
<dbReference type="InterPro" id="IPR051396">
    <property type="entry name" value="Bact_Antivir_Def_Nuclease"/>
</dbReference>
<accession>A0ABP8K9M8</accession>
<evidence type="ECO:0008006" key="6">
    <source>
        <dbReference type="Google" id="ProtNLM"/>
    </source>
</evidence>
<keyword evidence="5" id="KW-1185">Reference proteome</keyword>
<dbReference type="Pfam" id="PF13304">
    <property type="entry name" value="AAA_21"/>
    <property type="match status" value="1"/>
</dbReference>
<dbReference type="Proteomes" id="UP001500390">
    <property type="component" value="Unassembled WGS sequence"/>
</dbReference>
<feature type="domain" description="Endonuclease GajA/Old nuclease/RecF-like AAA" evidence="2">
    <location>
        <begin position="13"/>
        <end position="97"/>
    </location>
</feature>
<evidence type="ECO:0000313" key="4">
    <source>
        <dbReference type="EMBL" id="GAA4402376.1"/>
    </source>
</evidence>
<dbReference type="InterPro" id="IPR027417">
    <property type="entry name" value="P-loop_NTPase"/>
</dbReference>
<evidence type="ECO:0000256" key="1">
    <source>
        <dbReference type="SAM" id="MobiDB-lite"/>
    </source>
</evidence>
<reference evidence="5" key="1">
    <citation type="journal article" date="2019" name="Int. J. Syst. Evol. Microbiol.">
        <title>The Global Catalogue of Microorganisms (GCM) 10K type strain sequencing project: providing services to taxonomists for standard genome sequencing and annotation.</title>
        <authorList>
            <consortium name="The Broad Institute Genomics Platform"/>
            <consortium name="The Broad Institute Genome Sequencing Center for Infectious Disease"/>
            <person name="Wu L."/>
            <person name="Ma J."/>
        </authorList>
    </citation>
    <scope>NUCLEOTIDE SEQUENCE [LARGE SCALE GENOMIC DNA]</scope>
    <source>
        <strain evidence="5">JCM 17738</strain>
    </source>
</reference>
<evidence type="ECO:0000259" key="3">
    <source>
        <dbReference type="Pfam" id="PF13304"/>
    </source>
</evidence>
<dbReference type="Gene3D" id="3.40.50.300">
    <property type="entry name" value="P-loop containing nucleotide triphosphate hydrolases"/>
    <property type="match status" value="1"/>
</dbReference>
<dbReference type="SUPFAM" id="SSF52540">
    <property type="entry name" value="P-loop containing nucleoside triphosphate hydrolases"/>
    <property type="match status" value="1"/>
</dbReference>
<comment type="caution">
    <text evidence="4">The sequence shown here is derived from an EMBL/GenBank/DDBJ whole genome shotgun (WGS) entry which is preliminary data.</text>
</comment>
<evidence type="ECO:0000259" key="2">
    <source>
        <dbReference type="Pfam" id="PF13175"/>
    </source>
</evidence>
<dbReference type="Pfam" id="PF13175">
    <property type="entry name" value="AAA_15"/>
    <property type="match status" value="1"/>
</dbReference>
<organism evidence="4 5">
    <name type="scientific">Ornithinibacter aureus</name>
    <dbReference type="NCBI Taxonomy" id="622664"/>
    <lineage>
        <taxon>Bacteria</taxon>
        <taxon>Bacillati</taxon>
        <taxon>Actinomycetota</taxon>
        <taxon>Actinomycetes</taxon>
        <taxon>Micrococcales</taxon>
        <taxon>Intrasporangiaceae</taxon>
        <taxon>Ornithinibacter</taxon>
    </lineage>
</organism>
<protein>
    <recommendedName>
        <fullName evidence="6">DUF3696 domain-containing protein</fullName>
    </recommendedName>
</protein>
<dbReference type="EMBL" id="BAABFX010000047">
    <property type="protein sequence ID" value="GAA4402376.1"/>
    <property type="molecule type" value="Genomic_DNA"/>
</dbReference>
<dbReference type="InterPro" id="IPR003959">
    <property type="entry name" value="ATPase_AAA_core"/>
</dbReference>
<dbReference type="RefSeq" id="WP_159901225.1">
    <property type="nucleotide sequence ID" value="NZ_VMSB01000001.1"/>
</dbReference>
<feature type="compositionally biased region" description="Basic and acidic residues" evidence="1">
    <location>
        <begin position="249"/>
        <end position="268"/>
    </location>
</feature>
<dbReference type="PANTHER" id="PTHR43581">
    <property type="entry name" value="ATP/GTP PHOSPHATASE"/>
    <property type="match status" value="1"/>
</dbReference>